<dbReference type="PANTHER" id="PTHR10030">
    <property type="entry name" value="ALPHA-L-FUCOSIDASE"/>
    <property type="match status" value="1"/>
</dbReference>
<evidence type="ECO:0000256" key="2">
    <source>
        <dbReference type="ARBA" id="ARBA00007951"/>
    </source>
</evidence>
<evidence type="ECO:0000259" key="12">
    <source>
        <dbReference type="Pfam" id="PF01120"/>
    </source>
</evidence>
<keyword evidence="8" id="KW-0325">Glycoprotein</keyword>
<evidence type="ECO:0000313" key="16">
    <source>
        <dbReference type="Proteomes" id="UP000002051"/>
    </source>
</evidence>
<evidence type="ECO:0000256" key="11">
    <source>
        <dbReference type="SAM" id="SignalP"/>
    </source>
</evidence>
<name>G7ID38_MEDTR</name>
<dbReference type="GO" id="GO:0004560">
    <property type="term" value="F:alpha-L-fucosidase activity"/>
    <property type="evidence" value="ECO:0000318"/>
    <property type="project" value="GO_Central"/>
</dbReference>
<dbReference type="eggNOG" id="KOG3340">
    <property type="taxonomic scope" value="Eukaryota"/>
</dbReference>
<dbReference type="HOGENOM" id="CLU_002934_7_1_1"/>
<sequence>MARLWCSFFLFTLLFQLNNFCISMVEQVPSPPLPILPLPTYSQLKWQQREIIMFLHFGVNTFSDSEWGTGDENPSIFNPIGLNTTQWANVAAESGISLMILTAKHHDGFCLWPSKYTKHSVISSKWQNGKGDVVKEFVNAATDKGIDVGIYLSPWDRHDSRYGHDLLYNEYYLAQLQELLKKYQDVREIWFDGAKDPRAQNVTYYFSDWFSMVKELQSSINIFSDAGPDVRWVGDETGTAGDTCWSTINRTSLSIGASNITQYLNTGDPKGTDWLPAECDVSIRPGWFWHKSESPKKLSDLLDIYYKSVGRNCVLLLNVPPNTTGLISENDAHRLKEFRSAIDTIFHKNIAENRYVKVSSQRGGKEGGFGPENMLDSDHLWSYWTPREDDKEKDHWIEIWGNDGSLRFNVIRIQEAIGLGQRIERYEIYVDGKSIIQGTTIGYKRLHRLDGDVVHARVVRIRFIKARGVPLISSIGLHFDPFWHSRFTAA</sequence>
<dbReference type="AlphaFoldDB" id="G7ID38"/>
<dbReference type="GO" id="GO:0006004">
    <property type="term" value="P:fucose metabolic process"/>
    <property type="evidence" value="ECO:0000318"/>
    <property type="project" value="GO_Central"/>
</dbReference>
<dbReference type="OMA" id="HFNMNTF"/>
<dbReference type="Pfam" id="PF01120">
    <property type="entry name" value="Alpha_L_fucos"/>
    <property type="match status" value="1"/>
</dbReference>
<reference evidence="14" key="5">
    <citation type="journal article" date="2018" name="Nat. Plants">
        <title>Whole-genome landscape of Medicago truncatula symbiotic genes.</title>
        <authorList>
            <person name="Pecrix Y."/>
            <person name="Gamas P."/>
            <person name="Carrere S."/>
        </authorList>
    </citation>
    <scope>NUCLEOTIDE SEQUENCE</scope>
    <source>
        <tissue evidence="14">Leaves</tissue>
    </source>
</reference>
<dbReference type="EnsemblPlants" id="AES62628">
    <property type="protein sequence ID" value="AES62628"/>
    <property type="gene ID" value="MTR_1g102230"/>
</dbReference>
<dbReference type="KEGG" id="mtr:11414675"/>
<dbReference type="GO" id="GO:0016139">
    <property type="term" value="P:glycoside catabolic process"/>
    <property type="evidence" value="ECO:0000318"/>
    <property type="project" value="GO_Central"/>
</dbReference>
<feature type="domain" description="Glycoside hydrolase family 29 N-terminal" evidence="12">
    <location>
        <begin position="74"/>
        <end position="337"/>
    </location>
</feature>
<dbReference type="GO" id="GO:0048046">
    <property type="term" value="C:apoplast"/>
    <property type="evidence" value="ECO:0007669"/>
    <property type="project" value="UniProtKB-SubCell"/>
</dbReference>
<evidence type="ECO:0000313" key="14">
    <source>
        <dbReference type="EMBL" id="RHN81921.1"/>
    </source>
</evidence>
<keyword evidence="6 11" id="KW-0732">Signal</keyword>
<dbReference type="PaxDb" id="3880-AES62628"/>
<evidence type="ECO:0000256" key="5">
    <source>
        <dbReference type="ARBA" id="ARBA00022525"/>
    </source>
</evidence>
<dbReference type="EMBL" id="PSQE01000001">
    <property type="protein sequence ID" value="RHN81921.1"/>
    <property type="molecule type" value="Genomic_DNA"/>
</dbReference>
<dbReference type="Gene3D" id="3.20.20.80">
    <property type="entry name" value="Glycosidases"/>
    <property type="match status" value="1"/>
</dbReference>
<dbReference type="Gene3D" id="2.60.120.260">
    <property type="entry name" value="Galactose-binding domain-like"/>
    <property type="match status" value="1"/>
</dbReference>
<dbReference type="InterPro" id="IPR057739">
    <property type="entry name" value="Glyco_hydro_29_N"/>
</dbReference>
<evidence type="ECO:0000313" key="13">
    <source>
        <dbReference type="EMBL" id="AES62628.1"/>
    </source>
</evidence>
<accession>G7ID38</accession>
<evidence type="ECO:0000256" key="6">
    <source>
        <dbReference type="ARBA" id="ARBA00022729"/>
    </source>
</evidence>
<evidence type="ECO:0000256" key="4">
    <source>
        <dbReference type="ARBA" id="ARBA00022523"/>
    </source>
</evidence>
<dbReference type="STRING" id="3880.G7ID38"/>
<dbReference type="Proteomes" id="UP000265566">
    <property type="component" value="Chromosome 1"/>
</dbReference>
<comment type="similarity">
    <text evidence="2">Belongs to the glycosyl hydrolase 29 family.</text>
</comment>
<organism evidence="13 16">
    <name type="scientific">Medicago truncatula</name>
    <name type="common">Barrel medic</name>
    <name type="synonym">Medicago tribuloides</name>
    <dbReference type="NCBI Taxonomy" id="3880"/>
    <lineage>
        <taxon>Eukaryota</taxon>
        <taxon>Viridiplantae</taxon>
        <taxon>Streptophyta</taxon>
        <taxon>Embryophyta</taxon>
        <taxon>Tracheophyta</taxon>
        <taxon>Spermatophyta</taxon>
        <taxon>Magnoliopsida</taxon>
        <taxon>eudicotyledons</taxon>
        <taxon>Gunneridae</taxon>
        <taxon>Pentapetalae</taxon>
        <taxon>rosids</taxon>
        <taxon>fabids</taxon>
        <taxon>Fabales</taxon>
        <taxon>Fabaceae</taxon>
        <taxon>Papilionoideae</taxon>
        <taxon>50 kb inversion clade</taxon>
        <taxon>NPAAA clade</taxon>
        <taxon>Hologalegina</taxon>
        <taxon>IRL clade</taxon>
        <taxon>Trifolieae</taxon>
        <taxon>Medicago</taxon>
    </lineage>
</organism>
<gene>
    <name evidence="15" type="primary">11414675</name>
    <name evidence="13" type="ordered locus">MTR_1g102230</name>
    <name evidence="14" type="ORF">MtrunA17_Chr1g0204281</name>
</gene>
<feature type="chain" id="PRO_5014572108" description="alpha-L-fucosidase" evidence="11">
    <location>
        <begin position="24"/>
        <end position="490"/>
    </location>
</feature>
<keyword evidence="5" id="KW-0964">Secreted</keyword>
<evidence type="ECO:0000256" key="7">
    <source>
        <dbReference type="ARBA" id="ARBA00022801"/>
    </source>
</evidence>
<dbReference type="FunFam" id="2.60.120.260:FF:000093">
    <property type="entry name" value="Alpha-L-fucosidase 1"/>
    <property type="match status" value="1"/>
</dbReference>
<dbReference type="Proteomes" id="UP000002051">
    <property type="component" value="Unassembled WGS sequence"/>
</dbReference>
<evidence type="ECO:0000256" key="3">
    <source>
        <dbReference type="ARBA" id="ARBA00012662"/>
    </source>
</evidence>
<evidence type="ECO:0000313" key="15">
    <source>
        <dbReference type="EnsemblPlants" id="AES62628"/>
    </source>
</evidence>
<protein>
    <recommendedName>
        <fullName evidence="3">alpha-L-fucosidase</fullName>
        <ecNumber evidence="3">3.2.1.51</ecNumber>
    </recommendedName>
    <alternativeName>
        <fullName evidence="10">Alpha-L-fucoside fucohydrolase</fullName>
    </alternativeName>
</protein>
<dbReference type="SMART" id="SM00812">
    <property type="entry name" value="Alpha_L_fucos"/>
    <property type="match status" value="1"/>
</dbReference>
<reference evidence="17" key="4">
    <citation type="journal article" date="2018" name="Nat. Plants">
        <title>Whole-genome landscape of Medicago truncatula symbiotic genes.</title>
        <authorList>
            <person name="Pecrix Y."/>
            <person name="Staton S.E."/>
            <person name="Sallet E."/>
            <person name="Lelandais-Briere C."/>
            <person name="Moreau S."/>
            <person name="Carrere S."/>
            <person name="Blein T."/>
            <person name="Jardinaud M.F."/>
            <person name="Latrasse D."/>
            <person name="Zouine M."/>
            <person name="Zahm M."/>
            <person name="Kreplak J."/>
            <person name="Mayjonade B."/>
            <person name="Satge C."/>
            <person name="Perez M."/>
            <person name="Cauet S."/>
            <person name="Marande W."/>
            <person name="Chantry-Darmon C."/>
            <person name="Lopez-Roques C."/>
            <person name="Bouchez O."/>
            <person name="Berard A."/>
            <person name="Debelle F."/>
            <person name="Munos S."/>
            <person name="Bendahmane A."/>
            <person name="Berges H."/>
            <person name="Niebel A."/>
            <person name="Buitink J."/>
            <person name="Frugier F."/>
            <person name="Benhamed M."/>
            <person name="Crespi M."/>
            <person name="Gouzy J."/>
            <person name="Gamas P."/>
        </authorList>
    </citation>
    <scope>NUCLEOTIDE SEQUENCE [LARGE SCALE GENOMIC DNA]</scope>
    <source>
        <strain evidence="17">cv. Jemalong A17</strain>
    </source>
</reference>
<evidence type="ECO:0000313" key="17">
    <source>
        <dbReference type="Proteomes" id="UP000265566"/>
    </source>
</evidence>
<reference evidence="15" key="3">
    <citation type="submission" date="2015-04" db="UniProtKB">
        <authorList>
            <consortium name="EnsemblPlants"/>
        </authorList>
    </citation>
    <scope>IDENTIFICATION</scope>
    <source>
        <strain evidence="15">cv. Jemalong A17</strain>
    </source>
</reference>
<dbReference type="SUPFAM" id="SSF51445">
    <property type="entry name" value="(Trans)glycosidases"/>
    <property type="match status" value="1"/>
</dbReference>
<reference evidence="13 16" key="2">
    <citation type="journal article" date="2014" name="BMC Genomics">
        <title>An improved genome release (version Mt4.0) for the model legume Medicago truncatula.</title>
        <authorList>
            <person name="Tang H."/>
            <person name="Krishnakumar V."/>
            <person name="Bidwell S."/>
            <person name="Rosen B."/>
            <person name="Chan A."/>
            <person name="Zhou S."/>
            <person name="Gentzbittel L."/>
            <person name="Childs K.L."/>
            <person name="Yandell M."/>
            <person name="Gundlach H."/>
            <person name="Mayer K.F."/>
            <person name="Schwartz D.C."/>
            <person name="Town C.D."/>
        </authorList>
    </citation>
    <scope>GENOME REANNOTATION</scope>
    <source>
        <strain evidence="15 16">cv. Jemalong A17</strain>
    </source>
</reference>
<dbReference type="InterPro" id="IPR000933">
    <property type="entry name" value="Glyco_hydro_29"/>
</dbReference>
<evidence type="ECO:0000256" key="8">
    <source>
        <dbReference type="ARBA" id="ARBA00023180"/>
    </source>
</evidence>
<dbReference type="OrthoDB" id="6039950at2759"/>
<evidence type="ECO:0000256" key="10">
    <source>
        <dbReference type="ARBA" id="ARBA00081661"/>
    </source>
</evidence>
<dbReference type="GO" id="GO:0005764">
    <property type="term" value="C:lysosome"/>
    <property type="evidence" value="ECO:0000318"/>
    <property type="project" value="GO_Central"/>
</dbReference>
<evidence type="ECO:0000256" key="1">
    <source>
        <dbReference type="ARBA" id="ARBA00004271"/>
    </source>
</evidence>
<keyword evidence="7 14" id="KW-0378">Hydrolase</keyword>
<dbReference type="EC" id="3.2.1.51" evidence="3"/>
<dbReference type="FunFam" id="3.20.20.80:FF:000052">
    <property type="entry name" value="Putative alpha-L-fucosidase 1"/>
    <property type="match status" value="1"/>
</dbReference>
<feature type="signal peptide" evidence="11">
    <location>
        <begin position="1"/>
        <end position="23"/>
    </location>
</feature>
<dbReference type="SMR" id="G7ID38"/>
<keyword evidence="4" id="KW-0052">Apoplast</keyword>
<dbReference type="PANTHER" id="PTHR10030:SF37">
    <property type="entry name" value="ALPHA-L-FUCOSIDASE-RELATED"/>
    <property type="match status" value="1"/>
</dbReference>
<dbReference type="EMBL" id="CM001217">
    <property type="protein sequence ID" value="AES62628.1"/>
    <property type="molecule type" value="Genomic_DNA"/>
</dbReference>
<keyword evidence="9 14" id="KW-0326">Glycosidase</keyword>
<dbReference type="InterPro" id="IPR017853">
    <property type="entry name" value="GH"/>
</dbReference>
<dbReference type="Gramene" id="rna6019">
    <property type="protein sequence ID" value="RHN81921.1"/>
    <property type="gene ID" value="gene6019"/>
</dbReference>
<keyword evidence="16" id="KW-1185">Reference proteome</keyword>
<evidence type="ECO:0000256" key="9">
    <source>
        <dbReference type="ARBA" id="ARBA00023295"/>
    </source>
</evidence>
<comment type="subcellular location">
    <subcellularLocation>
        <location evidence="1">Secreted</location>
        <location evidence="1">Extracellular space</location>
        <location evidence="1">Apoplast</location>
    </subcellularLocation>
</comment>
<proteinExistence type="inferred from homology"/>
<reference evidence="13 16" key="1">
    <citation type="journal article" date="2011" name="Nature">
        <title>The Medicago genome provides insight into the evolution of rhizobial symbioses.</title>
        <authorList>
            <person name="Young N.D."/>
            <person name="Debelle F."/>
            <person name="Oldroyd G.E."/>
            <person name="Geurts R."/>
            <person name="Cannon S.B."/>
            <person name="Udvardi M.K."/>
            <person name="Benedito V.A."/>
            <person name="Mayer K.F."/>
            <person name="Gouzy J."/>
            <person name="Schoof H."/>
            <person name="Van de Peer Y."/>
            <person name="Proost S."/>
            <person name="Cook D.R."/>
            <person name="Meyers B.C."/>
            <person name="Spannagl M."/>
            <person name="Cheung F."/>
            <person name="De Mita S."/>
            <person name="Krishnakumar V."/>
            <person name="Gundlach H."/>
            <person name="Zhou S."/>
            <person name="Mudge J."/>
            <person name="Bharti A.K."/>
            <person name="Murray J.D."/>
            <person name="Naoumkina M.A."/>
            <person name="Rosen B."/>
            <person name="Silverstein K.A."/>
            <person name="Tang H."/>
            <person name="Rombauts S."/>
            <person name="Zhao P.X."/>
            <person name="Zhou P."/>
            <person name="Barbe V."/>
            <person name="Bardou P."/>
            <person name="Bechner M."/>
            <person name="Bellec A."/>
            <person name="Berger A."/>
            <person name="Berges H."/>
            <person name="Bidwell S."/>
            <person name="Bisseling T."/>
            <person name="Choisne N."/>
            <person name="Couloux A."/>
            <person name="Denny R."/>
            <person name="Deshpande S."/>
            <person name="Dai X."/>
            <person name="Doyle J.J."/>
            <person name="Dudez A.M."/>
            <person name="Farmer A.D."/>
            <person name="Fouteau S."/>
            <person name="Franken C."/>
            <person name="Gibelin C."/>
            <person name="Gish J."/>
            <person name="Goldstein S."/>
            <person name="Gonzalez A.J."/>
            <person name="Green P.J."/>
            <person name="Hallab A."/>
            <person name="Hartog M."/>
            <person name="Hua A."/>
            <person name="Humphray S.J."/>
            <person name="Jeong D.H."/>
            <person name="Jing Y."/>
            <person name="Jocker A."/>
            <person name="Kenton S.M."/>
            <person name="Kim D.J."/>
            <person name="Klee K."/>
            <person name="Lai H."/>
            <person name="Lang C."/>
            <person name="Lin S."/>
            <person name="Macmil S.L."/>
            <person name="Magdelenat G."/>
            <person name="Matthews L."/>
            <person name="McCorrison J."/>
            <person name="Monaghan E.L."/>
            <person name="Mun J.H."/>
            <person name="Najar F.Z."/>
            <person name="Nicholson C."/>
            <person name="Noirot C."/>
            <person name="O'Bleness M."/>
            <person name="Paule C.R."/>
            <person name="Poulain J."/>
            <person name="Prion F."/>
            <person name="Qin B."/>
            <person name="Qu C."/>
            <person name="Retzel E.F."/>
            <person name="Riddle C."/>
            <person name="Sallet E."/>
            <person name="Samain S."/>
            <person name="Samson N."/>
            <person name="Sanders I."/>
            <person name="Saurat O."/>
            <person name="Scarpelli C."/>
            <person name="Schiex T."/>
            <person name="Segurens B."/>
            <person name="Severin A.J."/>
            <person name="Sherrier D.J."/>
            <person name="Shi R."/>
            <person name="Sims S."/>
            <person name="Singer S.R."/>
            <person name="Sinharoy S."/>
            <person name="Sterck L."/>
            <person name="Viollet A."/>
            <person name="Wang B.B."/>
            <person name="Wang K."/>
            <person name="Wang M."/>
            <person name="Wang X."/>
            <person name="Warfsmann J."/>
            <person name="Weissenbach J."/>
            <person name="White D.D."/>
            <person name="White J.D."/>
            <person name="Wiley G.B."/>
            <person name="Wincker P."/>
            <person name="Xing Y."/>
            <person name="Yang L."/>
            <person name="Yao Z."/>
            <person name="Ying F."/>
            <person name="Zhai J."/>
            <person name="Zhou L."/>
            <person name="Zuber A."/>
            <person name="Denarie J."/>
            <person name="Dixon R.A."/>
            <person name="May G.D."/>
            <person name="Schwartz D.C."/>
            <person name="Rogers J."/>
            <person name="Quetier F."/>
            <person name="Town C.D."/>
            <person name="Roe B.A."/>
        </authorList>
    </citation>
    <scope>NUCLEOTIDE SEQUENCE [LARGE SCALE GENOMIC DNA]</scope>
    <source>
        <strain evidence="13">A17</strain>
        <strain evidence="15 16">cv. Jemalong A17</strain>
    </source>
</reference>